<evidence type="ECO:0000256" key="2">
    <source>
        <dbReference type="ARBA" id="ARBA00022670"/>
    </source>
</evidence>
<dbReference type="SMART" id="SM00228">
    <property type="entry name" value="PDZ"/>
    <property type="match status" value="1"/>
</dbReference>
<dbReference type="InterPro" id="IPR009003">
    <property type="entry name" value="Peptidase_S1_PA"/>
</dbReference>
<evidence type="ECO:0000256" key="1">
    <source>
        <dbReference type="ARBA" id="ARBA00010541"/>
    </source>
</evidence>
<evidence type="ECO:0000256" key="3">
    <source>
        <dbReference type="ARBA" id="ARBA00022801"/>
    </source>
</evidence>
<organism evidence="5 6">
    <name type="scientific">Candidatus Buchananbacteria bacterium RIFCSPHIGHO2_01_FULL_44_11</name>
    <dbReference type="NCBI Taxonomy" id="1797535"/>
    <lineage>
        <taxon>Bacteria</taxon>
        <taxon>Candidatus Buchananiibacteriota</taxon>
    </lineage>
</organism>
<dbReference type="InterPro" id="IPR036034">
    <property type="entry name" value="PDZ_sf"/>
</dbReference>
<dbReference type="AlphaFoldDB" id="A0A1G1Y132"/>
<dbReference type="InterPro" id="IPR001478">
    <property type="entry name" value="PDZ"/>
</dbReference>
<dbReference type="PANTHER" id="PTHR22939">
    <property type="entry name" value="SERINE PROTEASE FAMILY S1C HTRA-RELATED"/>
    <property type="match status" value="1"/>
</dbReference>
<dbReference type="PRINTS" id="PR00834">
    <property type="entry name" value="PROTEASES2C"/>
</dbReference>
<dbReference type="PANTHER" id="PTHR22939:SF129">
    <property type="entry name" value="SERINE PROTEASE HTRA2, MITOCHONDRIAL"/>
    <property type="match status" value="1"/>
</dbReference>
<evidence type="ECO:0000313" key="5">
    <source>
        <dbReference type="EMBL" id="OGY46063.1"/>
    </source>
</evidence>
<dbReference type="CDD" id="cd06779">
    <property type="entry name" value="cpPDZ_Deg_HtrA-like"/>
    <property type="match status" value="1"/>
</dbReference>
<reference evidence="5 6" key="1">
    <citation type="journal article" date="2016" name="Nat. Commun.">
        <title>Thousands of microbial genomes shed light on interconnected biogeochemical processes in an aquifer system.</title>
        <authorList>
            <person name="Anantharaman K."/>
            <person name="Brown C.T."/>
            <person name="Hug L.A."/>
            <person name="Sharon I."/>
            <person name="Castelle C.J."/>
            <person name="Probst A.J."/>
            <person name="Thomas B.C."/>
            <person name="Singh A."/>
            <person name="Wilkins M.J."/>
            <person name="Karaoz U."/>
            <person name="Brodie E.L."/>
            <person name="Williams K.H."/>
            <person name="Hubbard S.S."/>
            <person name="Banfield J.F."/>
        </authorList>
    </citation>
    <scope>NUCLEOTIDE SEQUENCE [LARGE SCALE GENOMIC DNA]</scope>
</reference>
<protein>
    <recommendedName>
        <fullName evidence="4">PDZ domain-containing protein</fullName>
    </recommendedName>
</protein>
<dbReference type="EMBL" id="MHIE01000008">
    <property type="protein sequence ID" value="OGY46063.1"/>
    <property type="molecule type" value="Genomic_DNA"/>
</dbReference>
<keyword evidence="3" id="KW-0378">Hydrolase</keyword>
<dbReference type="Pfam" id="PF13365">
    <property type="entry name" value="Trypsin_2"/>
    <property type="match status" value="1"/>
</dbReference>
<gene>
    <name evidence="5" type="ORF">A2744_04075</name>
</gene>
<dbReference type="GO" id="GO:0004252">
    <property type="term" value="F:serine-type endopeptidase activity"/>
    <property type="evidence" value="ECO:0007669"/>
    <property type="project" value="InterPro"/>
</dbReference>
<evidence type="ECO:0000259" key="4">
    <source>
        <dbReference type="SMART" id="SM00228"/>
    </source>
</evidence>
<proteinExistence type="inferred from homology"/>
<name>A0A1G1Y132_9BACT</name>
<accession>A0A1G1Y132</accession>
<dbReference type="STRING" id="1797535.A2744_04075"/>
<feature type="domain" description="PDZ" evidence="4">
    <location>
        <begin position="294"/>
        <end position="373"/>
    </location>
</feature>
<dbReference type="Proteomes" id="UP000178240">
    <property type="component" value="Unassembled WGS sequence"/>
</dbReference>
<dbReference type="SUPFAM" id="SSF50494">
    <property type="entry name" value="Trypsin-like serine proteases"/>
    <property type="match status" value="1"/>
</dbReference>
<dbReference type="GO" id="GO:0006508">
    <property type="term" value="P:proteolysis"/>
    <property type="evidence" value="ECO:0007669"/>
    <property type="project" value="UniProtKB-KW"/>
</dbReference>
<evidence type="ECO:0000313" key="6">
    <source>
        <dbReference type="Proteomes" id="UP000178240"/>
    </source>
</evidence>
<dbReference type="Gene3D" id="2.30.42.10">
    <property type="match status" value="1"/>
</dbReference>
<keyword evidence="2" id="KW-0645">Protease</keyword>
<dbReference type="SUPFAM" id="SSF50156">
    <property type="entry name" value="PDZ domain-like"/>
    <property type="match status" value="1"/>
</dbReference>
<dbReference type="InterPro" id="IPR001940">
    <property type="entry name" value="Peptidase_S1C"/>
</dbReference>
<comment type="similarity">
    <text evidence="1">Belongs to the peptidase S1C family.</text>
</comment>
<dbReference type="InterPro" id="IPR043504">
    <property type="entry name" value="Peptidase_S1_PA_chymotrypsin"/>
</dbReference>
<sequence>MKFFKNGKNKISNANRFISQVVVLAVIFGFFAGVVGQIFADVYINPWPESLIQSPGDNQDNPLNLPELRRVKRFLGIEQDFEVEKSIAQALPAMVGVYLKKAPGDNDPLSQIYLPKDLLGNGFILTSDGWILTHQFVVQDLAQDKFVVVYKNEKFAIDQVVIDSMSGIAFLKISANNLPVVVLGDSDEITLGQLAVTINFLGEVVVTNIKDSFYQPKNSANDFVLSTEQYSQAVLLENDISDLYLGSPLLNLAGEVTGVINQIDLSQGVVTAVPINQFRPITLGVLKNHFVKRPYLGLVYLDLSKISDSSQPQGALIYKKPLSNTPAADAGLAVGDIIVSVDGQPVDSNDNLTKLIQQYQPGDQVNLDIIRDGKQLAKIVTLSLMPE</sequence>
<comment type="caution">
    <text evidence="5">The sequence shown here is derived from an EMBL/GenBank/DDBJ whole genome shotgun (WGS) entry which is preliminary data.</text>
</comment>
<dbReference type="Gene3D" id="2.40.10.10">
    <property type="entry name" value="Trypsin-like serine proteases"/>
    <property type="match status" value="2"/>
</dbReference>
<dbReference type="Pfam" id="PF13180">
    <property type="entry name" value="PDZ_2"/>
    <property type="match status" value="1"/>
</dbReference>